<dbReference type="KEGG" id="ppp:112285719"/>
<organism evidence="1 2">
    <name type="scientific">Physcomitrium patens</name>
    <name type="common">Spreading-leaved earth moss</name>
    <name type="synonym">Physcomitrella patens</name>
    <dbReference type="NCBI Taxonomy" id="3218"/>
    <lineage>
        <taxon>Eukaryota</taxon>
        <taxon>Viridiplantae</taxon>
        <taxon>Streptophyta</taxon>
        <taxon>Embryophyta</taxon>
        <taxon>Bryophyta</taxon>
        <taxon>Bryophytina</taxon>
        <taxon>Bryopsida</taxon>
        <taxon>Funariidae</taxon>
        <taxon>Funariales</taxon>
        <taxon>Funariaceae</taxon>
        <taxon>Physcomitrium</taxon>
    </lineage>
</organism>
<dbReference type="AlphaFoldDB" id="A0A7I4EH25"/>
<protein>
    <submittedName>
        <fullName evidence="1">Uncharacterized protein</fullName>
    </submittedName>
</protein>
<dbReference type="EMBL" id="ABEU02000008">
    <property type="status" value="NOT_ANNOTATED_CDS"/>
    <property type="molecule type" value="Genomic_DNA"/>
</dbReference>
<reference evidence="1 2" key="1">
    <citation type="journal article" date="2008" name="Science">
        <title>The Physcomitrella genome reveals evolutionary insights into the conquest of land by plants.</title>
        <authorList>
            <person name="Rensing S."/>
            <person name="Lang D."/>
            <person name="Zimmer A."/>
            <person name="Terry A."/>
            <person name="Salamov A."/>
            <person name="Shapiro H."/>
            <person name="Nishiyama T."/>
            <person name="Perroud P.-F."/>
            <person name="Lindquist E."/>
            <person name="Kamisugi Y."/>
            <person name="Tanahashi T."/>
            <person name="Sakakibara K."/>
            <person name="Fujita T."/>
            <person name="Oishi K."/>
            <person name="Shin-I T."/>
            <person name="Kuroki Y."/>
            <person name="Toyoda A."/>
            <person name="Suzuki Y."/>
            <person name="Hashimoto A."/>
            <person name="Yamaguchi K."/>
            <person name="Sugano A."/>
            <person name="Kohara Y."/>
            <person name="Fujiyama A."/>
            <person name="Anterola A."/>
            <person name="Aoki S."/>
            <person name="Ashton N."/>
            <person name="Barbazuk W.B."/>
            <person name="Barker E."/>
            <person name="Bennetzen J."/>
            <person name="Bezanilla M."/>
            <person name="Blankenship R."/>
            <person name="Cho S.H."/>
            <person name="Dutcher S."/>
            <person name="Estelle M."/>
            <person name="Fawcett J.A."/>
            <person name="Gundlach H."/>
            <person name="Hanada K."/>
            <person name="Heyl A."/>
            <person name="Hicks K.A."/>
            <person name="Hugh J."/>
            <person name="Lohr M."/>
            <person name="Mayer K."/>
            <person name="Melkozernov A."/>
            <person name="Murata T."/>
            <person name="Nelson D."/>
            <person name="Pils B."/>
            <person name="Prigge M."/>
            <person name="Reiss B."/>
            <person name="Renner T."/>
            <person name="Rombauts S."/>
            <person name="Rushton P."/>
            <person name="Sanderfoot A."/>
            <person name="Schween G."/>
            <person name="Shiu S.-H."/>
            <person name="Stueber K."/>
            <person name="Theodoulou F.L."/>
            <person name="Tu H."/>
            <person name="Van de Peer Y."/>
            <person name="Verrier P.J."/>
            <person name="Waters E."/>
            <person name="Wood A."/>
            <person name="Yang L."/>
            <person name="Cove D."/>
            <person name="Cuming A."/>
            <person name="Hasebe M."/>
            <person name="Lucas S."/>
            <person name="Mishler D.B."/>
            <person name="Reski R."/>
            <person name="Grigoriev I."/>
            <person name="Quatrano R.S."/>
            <person name="Boore J.L."/>
        </authorList>
    </citation>
    <scope>NUCLEOTIDE SEQUENCE [LARGE SCALE GENOMIC DNA]</scope>
    <source>
        <strain evidence="1 2">cv. Gransden 2004</strain>
    </source>
</reference>
<dbReference type="Gramene" id="Pp3c8_2520V3.1">
    <property type="protein sequence ID" value="Pp3c8_2520V3.1"/>
    <property type="gene ID" value="Pp3c8_2520"/>
</dbReference>
<accession>A0A7I4EH25</accession>
<evidence type="ECO:0000313" key="1">
    <source>
        <dbReference type="EnsemblPlants" id="Pp3c8_2520V3.2"/>
    </source>
</evidence>
<dbReference type="EnsemblPlants" id="Pp3c8_2520V3.1">
    <property type="protein sequence ID" value="Pp3c8_2520V3.1"/>
    <property type="gene ID" value="Pp3c8_2520"/>
</dbReference>
<dbReference type="Proteomes" id="UP000006727">
    <property type="component" value="Chromosome 8"/>
</dbReference>
<gene>
    <name evidence="1" type="primary">LOC112285719</name>
</gene>
<dbReference type="GeneID" id="112285719"/>
<reference evidence="1 2" key="2">
    <citation type="journal article" date="2018" name="Plant J.">
        <title>The Physcomitrella patens chromosome-scale assembly reveals moss genome structure and evolution.</title>
        <authorList>
            <person name="Lang D."/>
            <person name="Ullrich K.K."/>
            <person name="Murat F."/>
            <person name="Fuchs J."/>
            <person name="Jenkins J."/>
            <person name="Haas F.B."/>
            <person name="Piednoel M."/>
            <person name="Gundlach H."/>
            <person name="Van Bel M."/>
            <person name="Meyberg R."/>
            <person name="Vives C."/>
            <person name="Morata J."/>
            <person name="Symeonidi A."/>
            <person name="Hiss M."/>
            <person name="Muchero W."/>
            <person name="Kamisugi Y."/>
            <person name="Saleh O."/>
            <person name="Blanc G."/>
            <person name="Decker E.L."/>
            <person name="van Gessel N."/>
            <person name="Grimwood J."/>
            <person name="Hayes R.D."/>
            <person name="Graham S.W."/>
            <person name="Gunter L.E."/>
            <person name="McDaniel S.F."/>
            <person name="Hoernstein S.N.W."/>
            <person name="Larsson A."/>
            <person name="Li F.W."/>
            <person name="Perroud P.F."/>
            <person name="Phillips J."/>
            <person name="Ranjan P."/>
            <person name="Rokshar D.S."/>
            <person name="Rothfels C.J."/>
            <person name="Schneider L."/>
            <person name="Shu S."/>
            <person name="Stevenson D.W."/>
            <person name="Thummler F."/>
            <person name="Tillich M."/>
            <person name="Villarreal Aguilar J.C."/>
            <person name="Widiez T."/>
            <person name="Wong G.K."/>
            <person name="Wymore A."/>
            <person name="Zhang Y."/>
            <person name="Zimmer A.D."/>
            <person name="Quatrano R.S."/>
            <person name="Mayer K.F.X."/>
            <person name="Goodstein D."/>
            <person name="Casacuberta J.M."/>
            <person name="Vandepoele K."/>
            <person name="Reski R."/>
            <person name="Cuming A.C."/>
            <person name="Tuskan G.A."/>
            <person name="Maumus F."/>
            <person name="Salse J."/>
            <person name="Schmutz J."/>
            <person name="Rensing S.A."/>
        </authorList>
    </citation>
    <scope>NUCLEOTIDE SEQUENCE [LARGE SCALE GENOMIC DNA]</scope>
    <source>
        <strain evidence="1 2">cv. Gransden 2004</strain>
    </source>
</reference>
<keyword evidence="2" id="KW-1185">Reference proteome</keyword>
<dbReference type="RefSeq" id="XP_024382536.1">
    <property type="nucleotide sequence ID" value="XM_024526768.2"/>
</dbReference>
<proteinExistence type="predicted"/>
<dbReference type="Gramene" id="Pp3c8_2520V3.2">
    <property type="protein sequence ID" value="Pp3c8_2520V3.2"/>
    <property type="gene ID" value="Pp3c8_2520"/>
</dbReference>
<reference evidence="1" key="3">
    <citation type="submission" date="2020-12" db="UniProtKB">
        <authorList>
            <consortium name="EnsemblPlants"/>
        </authorList>
    </citation>
    <scope>IDENTIFICATION</scope>
</reference>
<sequence length="150" mass="17226">MSFNYISVQILLSARISAHCAVSQLLNYQFHIAAKRSKLPLEYELKENRDTKKELNSLRGETKCVVEQHQDAATTCKSTERNMFTRLANLREHSDAAGGSWIWFETVTVSRIPNGFRMSVALWITIASQSQWTYYSQQITFLKGIVSFQI</sequence>
<name>A0A7I4EH25_PHYPA</name>
<dbReference type="EnsemblPlants" id="Pp3c8_2520V3.2">
    <property type="protein sequence ID" value="Pp3c8_2520V3.2"/>
    <property type="gene ID" value="Pp3c8_2520"/>
</dbReference>
<evidence type="ECO:0000313" key="2">
    <source>
        <dbReference type="Proteomes" id="UP000006727"/>
    </source>
</evidence>